<dbReference type="InterPro" id="IPR036322">
    <property type="entry name" value="WD40_repeat_dom_sf"/>
</dbReference>
<keyword evidence="1" id="KW-0853">WD repeat</keyword>
<accession>A0A8C3S734</accession>
<sequence>MKKLNRTGPRTDPCGTPLVLPFQHDCEPLIATLWERFSIHLCIHLTVAPSWLYFPSLFMQSGCGPHWVPGVRAERGRWLTHNAKQLDCPGWDREDYGRALGHNAKRLGCLGRAGSIRGGRLPTVPCNPSPPQIESHEDDVNTVAFADGSSHILFSGGDDAICKAWDRRTMREDDPKPVGMLAGHQDGITFIDSKVRASWELDPALGEGVQGADPSLPPPAPGRRPLSDFQLEGPDHQAVGHPEVLGARGAGGVTPGRHPAELGLPLAAGAQESLAQDQAAGRQLRDDIPGPWGAAHPDPLPLLAPAPHWPAVHLQRLLHRQGGGVRPPEWADHQETDQSQGLRA</sequence>
<dbReference type="Ensembl" id="ENSCSRT00000011115.1">
    <property type="protein sequence ID" value="ENSCSRP00000010717.1"/>
    <property type="gene ID" value="ENSCSRG00000008025.1"/>
</dbReference>
<dbReference type="InterPro" id="IPR051859">
    <property type="entry name" value="DCAF"/>
</dbReference>
<dbReference type="InterPro" id="IPR015943">
    <property type="entry name" value="WD40/YVTN_repeat-like_dom_sf"/>
</dbReference>
<feature type="region of interest" description="Disordered" evidence="2">
    <location>
        <begin position="319"/>
        <end position="344"/>
    </location>
</feature>
<dbReference type="PANTHER" id="PTHR19847">
    <property type="entry name" value="DDB1- AND CUL4-ASSOCIATED FACTOR 11"/>
    <property type="match status" value="1"/>
</dbReference>
<dbReference type="GO" id="GO:0080008">
    <property type="term" value="C:Cul4-RING E3 ubiquitin ligase complex"/>
    <property type="evidence" value="ECO:0007669"/>
    <property type="project" value="TreeGrafter"/>
</dbReference>
<organism evidence="3 4">
    <name type="scientific">Chelydra serpentina</name>
    <name type="common">Snapping turtle</name>
    <name type="synonym">Testudo serpentina</name>
    <dbReference type="NCBI Taxonomy" id="8475"/>
    <lineage>
        <taxon>Eukaryota</taxon>
        <taxon>Metazoa</taxon>
        <taxon>Chordata</taxon>
        <taxon>Craniata</taxon>
        <taxon>Vertebrata</taxon>
        <taxon>Euteleostomi</taxon>
        <taxon>Archelosauria</taxon>
        <taxon>Testudinata</taxon>
        <taxon>Testudines</taxon>
        <taxon>Cryptodira</taxon>
        <taxon>Durocryptodira</taxon>
        <taxon>Americhelydia</taxon>
        <taxon>Chelydroidea</taxon>
        <taxon>Chelydridae</taxon>
        <taxon>Chelydra</taxon>
    </lineage>
</organism>
<dbReference type="SUPFAM" id="SSF50978">
    <property type="entry name" value="WD40 repeat-like"/>
    <property type="match status" value="1"/>
</dbReference>
<feature type="repeat" description="WD" evidence="1">
    <location>
        <begin position="133"/>
        <end position="166"/>
    </location>
</feature>
<evidence type="ECO:0000256" key="2">
    <source>
        <dbReference type="SAM" id="MobiDB-lite"/>
    </source>
</evidence>
<dbReference type="AlphaFoldDB" id="A0A8C3S734"/>
<feature type="region of interest" description="Disordered" evidence="2">
    <location>
        <begin position="205"/>
        <end position="243"/>
    </location>
</feature>
<reference evidence="3" key="2">
    <citation type="submission" date="2025-09" db="UniProtKB">
        <authorList>
            <consortium name="Ensembl"/>
        </authorList>
    </citation>
    <scope>IDENTIFICATION</scope>
</reference>
<dbReference type="Gene3D" id="2.130.10.10">
    <property type="entry name" value="YVTN repeat-like/Quinoprotein amine dehydrogenase"/>
    <property type="match status" value="1"/>
</dbReference>
<name>A0A8C3S734_CHESE</name>
<dbReference type="PANTHER" id="PTHR19847:SF7">
    <property type="entry name" value="DDB1- AND CUL4-ASSOCIATED FACTOR 11"/>
    <property type="match status" value="1"/>
</dbReference>
<reference evidence="3" key="1">
    <citation type="submission" date="2025-08" db="UniProtKB">
        <authorList>
            <consortium name="Ensembl"/>
        </authorList>
    </citation>
    <scope>IDENTIFICATION</scope>
</reference>
<evidence type="ECO:0000313" key="4">
    <source>
        <dbReference type="Proteomes" id="UP000694403"/>
    </source>
</evidence>
<dbReference type="PROSITE" id="PS50294">
    <property type="entry name" value="WD_REPEATS_REGION"/>
    <property type="match status" value="1"/>
</dbReference>
<dbReference type="GO" id="GO:0043161">
    <property type="term" value="P:proteasome-mediated ubiquitin-dependent protein catabolic process"/>
    <property type="evidence" value="ECO:0007669"/>
    <property type="project" value="TreeGrafter"/>
</dbReference>
<dbReference type="InterPro" id="IPR001680">
    <property type="entry name" value="WD40_rpt"/>
</dbReference>
<dbReference type="Proteomes" id="UP000694403">
    <property type="component" value="Unplaced"/>
</dbReference>
<proteinExistence type="predicted"/>
<evidence type="ECO:0000256" key="1">
    <source>
        <dbReference type="PROSITE-ProRule" id="PRU00221"/>
    </source>
</evidence>
<evidence type="ECO:0000313" key="3">
    <source>
        <dbReference type="Ensembl" id="ENSCSRP00000010717.1"/>
    </source>
</evidence>
<keyword evidence="4" id="KW-1185">Reference proteome</keyword>
<dbReference type="PROSITE" id="PS50082">
    <property type="entry name" value="WD_REPEATS_2"/>
    <property type="match status" value="1"/>
</dbReference>
<protein>
    <submittedName>
        <fullName evidence="3">Uncharacterized protein</fullName>
    </submittedName>
</protein>